<feature type="compositionally biased region" description="Basic and acidic residues" evidence="1">
    <location>
        <begin position="447"/>
        <end position="458"/>
    </location>
</feature>
<feature type="region of interest" description="Disordered" evidence="1">
    <location>
        <begin position="447"/>
        <end position="476"/>
    </location>
</feature>
<organism evidence="2 3">
    <name type="scientific">Sphingomonas trueperi</name>
    <dbReference type="NCBI Taxonomy" id="53317"/>
    <lineage>
        <taxon>Bacteria</taxon>
        <taxon>Pseudomonadati</taxon>
        <taxon>Pseudomonadota</taxon>
        <taxon>Alphaproteobacteria</taxon>
        <taxon>Sphingomonadales</taxon>
        <taxon>Sphingomonadaceae</taxon>
        <taxon>Sphingomonas</taxon>
    </lineage>
</organism>
<accession>A0A7X6BEJ8</accession>
<feature type="compositionally biased region" description="Basic and acidic residues" evidence="1">
    <location>
        <begin position="466"/>
        <end position="475"/>
    </location>
</feature>
<evidence type="ECO:0000313" key="2">
    <source>
        <dbReference type="EMBL" id="NJB99435.1"/>
    </source>
</evidence>
<gene>
    <name evidence="2" type="ORF">GGR89_003776</name>
</gene>
<evidence type="ECO:0000256" key="1">
    <source>
        <dbReference type="SAM" id="MobiDB-lite"/>
    </source>
</evidence>
<keyword evidence="3" id="KW-1185">Reference proteome</keyword>
<proteinExistence type="predicted"/>
<dbReference type="EMBL" id="JAATJB010000015">
    <property type="protein sequence ID" value="NJB99435.1"/>
    <property type="molecule type" value="Genomic_DNA"/>
</dbReference>
<comment type="caution">
    <text evidence="2">The sequence shown here is derived from an EMBL/GenBank/DDBJ whole genome shotgun (WGS) entry which is preliminary data.</text>
</comment>
<protein>
    <recommendedName>
        <fullName evidence="4">Tail length tape measure protein</fullName>
    </recommendedName>
</protein>
<dbReference type="AlphaFoldDB" id="A0A7X6BEJ8"/>
<dbReference type="RefSeq" id="WP_125977295.1">
    <property type="nucleotide sequence ID" value="NZ_BAAADY010000020.1"/>
</dbReference>
<evidence type="ECO:0000313" key="3">
    <source>
        <dbReference type="Proteomes" id="UP000531251"/>
    </source>
</evidence>
<sequence length="1243" mass="129806">MAQTDIVARLQLKAEQFSSETGQRFAELKTRARSAAADIRSEFNGAFAEVQRTAQTALQLPRTTGGGLDLSRDIAQLRAQEAAAQNTAQAQRELAAAATAVAARGGESAASQRLVADAAMVAERASVQEAAAIRAKITAYEELQAELAQTVSKTRQLTAEEQNLVDAAKRSGAGFTNIGQQLGDFTVQVVSGQSAVVAFAQQFPQATFALSTMEGRAGALGRALTGPMGTAFTIALIAATPFVAKLFESADAADESAKKLQQATSAADSFGAAQQLLGSIIDLTTGKLKTQNEVLIQSIKLQAQANLLAANKKIDDLTGANDKALVAAAPGTAGQFGVGAGSVDAAARASVDARRQQAVQAQIFAKLQAAVANNQLATTNPSLYAKQVGGDLTIALGQLDQLAVNGRIAGQSLVDVKAKFNDLAKTATDKAAALQVISVAEGGAIPEELKPYQRDPKPKKPRTPRKPRDFSRSDDAAEQAITAINAEWDDQPRLIDRARIATLKLDNLTEQLSKRKLTPEVQKLLGLIDQARESIRNGMDRPFREFVEAQQESLEVGRLVLAGRDADAEALQNILRLQQQMGPLNEAQVQTAYRLAQQHQAINRLLEDQRRIVGIYENAWGGVLDQVDGVFAKIQGNAGGIVGVVQKLQRDLLSNALFGGIDREIEDYIRKMTGKQTPAEILQDQAKGAAVVLRDTVNDFVDALSDATLRIRGYDPQAARAAASVASPAIAQYFGGGGYSANDNEIVVTGKASAGEALGLVRSSKVLELAIDGWAKRMEKLGITVPETITKGLKGNLGTILEGAAFGGIGGSVFSALGGGKADKTASGIGGVLGEYGGKELGKTITKEIGGSLGKTLGGFAGPLGAIAGGIMGNVVGGLFQKTERGSAQITSVDQAAVVNGNYSAVQSDLGGLATNVQTGIRQIADALGGDLGTFAVSINKYKDSYRVDPSGGTSVGGKYGNKDGVLKFDGDPEGAVRAAIANALADGAIKGISDASQRILASGKDLETAISKAVLIEAIPKNLKKMLDPVGAAIDDLNREWKKTVAALKEGGASTEQMAQAQQLYNLQLDQVKNSTAAASATLRDFQDSLKIGSASPYSLRDQEAAALAKLQPFLDQIAQGKSIDQSAYQAAANSAIDIERQIYGSTKQFFDFLDQIQSATNKAISSIDNAVPVSPAVENPFASATATSTADTAKNTATTNALLEQLSTLTAQTNQILAQLGGGGGGGSSSFLSANRNFVQR</sequence>
<reference evidence="2 3" key="1">
    <citation type="submission" date="2020-03" db="EMBL/GenBank/DDBJ databases">
        <title>Genomic Encyclopedia of Type Strains, Phase IV (KMG-IV): sequencing the most valuable type-strain genomes for metagenomic binning, comparative biology and taxonomic classification.</title>
        <authorList>
            <person name="Goeker M."/>
        </authorList>
    </citation>
    <scope>NUCLEOTIDE SEQUENCE [LARGE SCALE GENOMIC DNA]</scope>
    <source>
        <strain evidence="2 3">DSM 7225</strain>
    </source>
</reference>
<evidence type="ECO:0008006" key="4">
    <source>
        <dbReference type="Google" id="ProtNLM"/>
    </source>
</evidence>
<dbReference type="Proteomes" id="UP000531251">
    <property type="component" value="Unassembled WGS sequence"/>
</dbReference>
<name>A0A7X6BEJ8_9SPHN</name>